<dbReference type="Proteomes" id="UP001596380">
    <property type="component" value="Unassembled WGS sequence"/>
</dbReference>
<dbReference type="PANTHER" id="PTHR43792">
    <property type="entry name" value="GNAT FAMILY, PUTATIVE (AFU_ORTHOLOGUE AFUA_3G00765)-RELATED-RELATED"/>
    <property type="match status" value="1"/>
</dbReference>
<evidence type="ECO:0000313" key="3">
    <source>
        <dbReference type="Proteomes" id="UP001596380"/>
    </source>
</evidence>
<keyword evidence="2" id="KW-0012">Acyltransferase</keyword>
<gene>
    <name evidence="2" type="ORF">ACFQKB_14600</name>
</gene>
<reference evidence="3" key="1">
    <citation type="journal article" date="2019" name="Int. J. Syst. Evol. Microbiol.">
        <title>The Global Catalogue of Microorganisms (GCM) 10K type strain sequencing project: providing services to taxonomists for standard genome sequencing and annotation.</title>
        <authorList>
            <consortium name="The Broad Institute Genomics Platform"/>
            <consortium name="The Broad Institute Genome Sequencing Center for Infectious Disease"/>
            <person name="Wu L."/>
            <person name="Ma J."/>
        </authorList>
    </citation>
    <scope>NUCLEOTIDE SEQUENCE [LARGE SCALE GENOMIC DNA]</scope>
    <source>
        <strain evidence="3">JCM 3369</strain>
    </source>
</reference>
<dbReference type="InterPro" id="IPR000182">
    <property type="entry name" value="GNAT_dom"/>
</dbReference>
<keyword evidence="3" id="KW-1185">Reference proteome</keyword>
<name>A0ABW2CHH5_9ACTN</name>
<sequence>MVAERLESERLVLRRWREEDRAPFAALNADAEVMEHFPAPLSRAESDAMIERIEAGFERDGFGLWAVEASGELIGVAGLQVPAFEAPFLPGVEIGWRLARSAWGRGYASEAARRALAFGFEEAGLEEVVAFTVARNVRSQAVMRRIGMVRDADGDFDHPGLPAGHPLRPHVLWRIGAERWNASFSAARR</sequence>
<dbReference type="InterPro" id="IPR016181">
    <property type="entry name" value="Acyl_CoA_acyltransferase"/>
</dbReference>
<accession>A0ABW2CHH5</accession>
<dbReference type="RefSeq" id="WP_160826440.1">
    <property type="nucleotide sequence ID" value="NZ_JBHSXE010000001.1"/>
</dbReference>
<evidence type="ECO:0000259" key="1">
    <source>
        <dbReference type="PROSITE" id="PS51186"/>
    </source>
</evidence>
<dbReference type="PANTHER" id="PTHR43792:SF1">
    <property type="entry name" value="N-ACETYLTRANSFERASE DOMAIN-CONTAINING PROTEIN"/>
    <property type="match status" value="1"/>
</dbReference>
<proteinExistence type="predicted"/>
<comment type="caution">
    <text evidence="2">The sequence shown here is derived from an EMBL/GenBank/DDBJ whole genome shotgun (WGS) entry which is preliminary data.</text>
</comment>
<dbReference type="EC" id="2.3.-.-" evidence="2"/>
<dbReference type="Gene3D" id="3.40.630.30">
    <property type="match status" value="1"/>
</dbReference>
<feature type="domain" description="N-acetyltransferase" evidence="1">
    <location>
        <begin position="11"/>
        <end position="168"/>
    </location>
</feature>
<dbReference type="InterPro" id="IPR051531">
    <property type="entry name" value="N-acetyltransferase"/>
</dbReference>
<protein>
    <submittedName>
        <fullName evidence="2">GNAT family N-acetyltransferase</fullName>
        <ecNumber evidence="2">2.3.-.-</ecNumber>
    </submittedName>
</protein>
<dbReference type="EMBL" id="JBHSXS010000006">
    <property type="protein sequence ID" value="MFC6880994.1"/>
    <property type="molecule type" value="Genomic_DNA"/>
</dbReference>
<keyword evidence="2" id="KW-0808">Transferase</keyword>
<organism evidence="2 3">
    <name type="scientific">Actinomadura yumaensis</name>
    <dbReference type="NCBI Taxonomy" id="111807"/>
    <lineage>
        <taxon>Bacteria</taxon>
        <taxon>Bacillati</taxon>
        <taxon>Actinomycetota</taxon>
        <taxon>Actinomycetes</taxon>
        <taxon>Streptosporangiales</taxon>
        <taxon>Thermomonosporaceae</taxon>
        <taxon>Actinomadura</taxon>
    </lineage>
</organism>
<dbReference type="PROSITE" id="PS51186">
    <property type="entry name" value="GNAT"/>
    <property type="match status" value="1"/>
</dbReference>
<dbReference type="Pfam" id="PF13302">
    <property type="entry name" value="Acetyltransf_3"/>
    <property type="match status" value="1"/>
</dbReference>
<evidence type="ECO:0000313" key="2">
    <source>
        <dbReference type="EMBL" id="MFC6880994.1"/>
    </source>
</evidence>
<dbReference type="SUPFAM" id="SSF55729">
    <property type="entry name" value="Acyl-CoA N-acyltransferases (Nat)"/>
    <property type="match status" value="1"/>
</dbReference>
<dbReference type="GO" id="GO:0016746">
    <property type="term" value="F:acyltransferase activity"/>
    <property type="evidence" value="ECO:0007669"/>
    <property type="project" value="UniProtKB-KW"/>
</dbReference>